<dbReference type="Pfam" id="PF21948">
    <property type="entry name" value="LplA-B_cat"/>
    <property type="match status" value="1"/>
</dbReference>
<accession>E3BKL4</accession>
<reference evidence="2 3" key="1">
    <citation type="journal article" date="2012" name="Int. J. Syst. Evol. Microbiol.">
        <title>Vibrio caribbeanicus sp. nov., isolated from the marine sponge Scleritoderma cyanea.</title>
        <authorList>
            <person name="Hoffmann M."/>
            <person name="Monday S.R."/>
            <person name="Allard M.W."/>
            <person name="Strain E.A."/>
            <person name="Whittaker P."/>
            <person name="Naum M."/>
            <person name="McCarthy P.J."/>
            <person name="Lopez J.V."/>
            <person name="Fischer M."/>
            <person name="Brown E.W."/>
        </authorList>
    </citation>
    <scope>NUCLEOTIDE SEQUENCE [LARGE SCALE GENOMIC DNA]</scope>
    <source>
        <strain evidence="2 3">ATCC BAA-2122</strain>
    </source>
</reference>
<feature type="domain" description="BPL/LPL catalytic" evidence="1">
    <location>
        <begin position="32"/>
        <end position="220"/>
    </location>
</feature>
<dbReference type="InterPro" id="IPR004143">
    <property type="entry name" value="BPL_LPL_catalytic"/>
</dbReference>
<dbReference type="Gene3D" id="3.30.930.10">
    <property type="entry name" value="Bira Bifunctional Protein, Domain 2"/>
    <property type="match status" value="1"/>
</dbReference>
<evidence type="ECO:0000313" key="3">
    <source>
        <dbReference type="Proteomes" id="UP000002943"/>
    </source>
</evidence>
<dbReference type="PROSITE" id="PS51733">
    <property type="entry name" value="BPL_LPL_CATALYTIC"/>
    <property type="match status" value="1"/>
</dbReference>
<protein>
    <recommendedName>
        <fullName evidence="1">BPL/LPL catalytic domain-containing protein</fullName>
    </recommendedName>
</protein>
<dbReference type="SUPFAM" id="SSF55681">
    <property type="entry name" value="Class II aaRS and biotin synthetases"/>
    <property type="match status" value="1"/>
</dbReference>
<dbReference type="STRING" id="796620.VIBC2010_11604"/>
<comment type="caution">
    <text evidence="2">The sequence shown here is derived from an EMBL/GenBank/DDBJ whole genome shotgun (WGS) entry which is preliminary data.</text>
</comment>
<dbReference type="RefSeq" id="WP_009601581.1">
    <property type="nucleotide sequence ID" value="NZ_AEIU01000075.1"/>
</dbReference>
<dbReference type="PANTHER" id="PTHR43679">
    <property type="entry name" value="OCTANOYLTRANSFERASE LIPM-RELATED"/>
    <property type="match status" value="1"/>
</dbReference>
<dbReference type="EMBL" id="AEIU01000075">
    <property type="protein sequence ID" value="EFP96208.1"/>
    <property type="molecule type" value="Genomic_DNA"/>
</dbReference>
<keyword evidence="3" id="KW-1185">Reference proteome</keyword>
<dbReference type="OrthoDB" id="7364083at2"/>
<dbReference type="eggNOG" id="COG0095">
    <property type="taxonomic scope" value="Bacteria"/>
</dbReference>
<dbReference type="InterPro" id="IPR045864">
    <property type="entry name" value="aa-tRNA-synth_II/BPL/LPL"/>
</dbReference>
<proteinExistence type="predicted"/>
<dbReference type="PANTHER" id="PTHR43679:SF2">
    <property type="entry name" value="OCTANOYL-[GCVH]:PROTEIN N-OCTANOYLTRANSFERASE"/>
    <property type="match status" value="1"/>
</dbReference>
<dbReference type="Proteomes" id="UP000002943">
    <property type="component" value="Unassembled WGS sequence"/>
</dbReference>
<dbReference type="AlphaFoldDB" id="E3BKL4"/>
<gene>
    <name evidence="2" type="ORF">VIBC2010_11604</name>
</gene>
<organism evidence="2 3">
    <name type="scientific">Vibrio caribbeanicus ATCC BAA-2122</name>
    <dbReference type="NCBI Taxonomy" id="796620"/>
    <lineage>
        <taxon>Bacteria</taxon>
        <taxon>Pseudomonadati</taxon>
        <taxon>Pseudomonadota</taxon>
        <taxon>Gammaproteobacteria</taxon>
        <taxon>Vibrionales</taxon>
        <taxon>Vibrionaceae</taxon>
        <taxon>Vibrio</taxon>
    </lineage>
</organism>
<evidence type="ECO:0000313" key="2">
    <source>
        <dbReference type="EMBL" id="EFP96208.1"/>
    </source>
</evidence>
<name>E3BKL4_9VIBR</name>
<evidence type="ECO:0000259" key="1">
    <source>
        <dbReference type="PROSITE" id="PS51733"/>
    </source>
</evidence>
<dbReference type="InterPro" id="IPR050664">
    <property type="entry name" value="Octanoyltrans_LipM/LipL"/>
</dbReference>
<sequence>MAPQNKLVRFKSIDIEDVFEKESKLLKQVQSGKLSKVLILWQAKTPTLVLPSGKKWRQSDELITALQTLGWHLIARKTGGAPVPQLPGIINLSYIYPWPNERPYDIKLSYQNLCSILTEFFISLGIKTDIHATPHSYCDGDYNLNIKGKKVVGTAQRVVLNKDGSRVVLSQACILVDAVMPKIVEPVNLCNQLCGYPNKILADVHTTLFSHTNQRPCIDSLFQTLTKAFIDNAQYL</sequence>